<organism evidence="7 8">
    <name type="scientific">Eptatretus burgeri</name>
    <name type="common">Inshore hagfish</name>
    <dbReference type="NCBI Taxonomy" id="7764"/>
    <lineage>
        <taxon>Eukaryota</taxon>
        <taxon>Metazoa</taxon>
        <taxon>Chordata</taxon>
        <taxon>Craniata</taxon>
        <taxon>Vertebrata</taxon>
        <taxon>Cyclostomata</taxon>
        <taxon>Myxini</taxon>
        <taxon>Myxiniformes</taxon>
        <taxon>Myxinidae</taxon>
        <taxon>Eptatretinae</taxon>
        <taxon>Eptatretus</taxon>
    </lineage>
</organism>
<comment type="caution">
    <text evidence="5">Lacks conserved residue(s) required for the propagation of feature annotation.</text>
</comment>
<evidence type="ECO:0000256" key="1">
    <source>
        <dbReference type="ARBA" id="ARBA00022536"/>
    </source>
</evidence>
<accession>A0A8C4Q2U0</accession>
<evidence type="ECO:0000313" key="8">
    <source>
        <dbReference type="Proteomes" id="UP000694388"/>
    </source>
</evidence>
<dbReference type="InterPro" id="IPR001881">
    <property type="entry name" value="EGF-like_Ca-bd_dom"/>
</dbReference>
<dbReference type="SUPFAM" id="SSF57196">
    <property type="entry name" value="EGF/Laminin"/>
    <property type="match status" value="1"/>
</dbReference>
<dbReference type="InterPro" id="IPR000152">
    <property type="entry name" value="EGF-type_Asp/Asn_hydroxyl_site"/>
</dbReference>
<dbReference type="PROSITE" id="PS01187">
    <property type="entry name" value="EGF_CA"/>
    <property type="match status" value="1"/>
</dbReference>
<protein>
    <recommendedName>
        <fullName evidence="6">EGF-like domain-containing protein</fullName>
    </recommendedName>
</protein>
<dbReference type="Gene3D" id="2.10.25.10">
    <property type="entry name" value="Laminin"/>
    <property type="match status" value="1"/>
</dbReference>
<keyword evidence="8" id="KW-1185">Reference proteome</keyword>
<dbReference type="InterPro" id="IPR018097">
    <property type="entry name" value="EGF_Ca-bd_CS"/>
</dbReference>
<dbReference type="InterPro" id="IPR049883">
    <property type="entry name" value="NOTCH1_EGF-like"/>
</dbReference>
<dbReference type="InterPro" id="IPR000742">
    <property type="entry name" value="EGF"/>
</dbReference>
<evidence type="ECO:0000259" key="6">
    <source>
        <dbReference type="PROSITE" id="PS50026"/>
    </source>
</evidence>
<evidence type="ECO:0000256" key="5">
    <source>
        <dbReference type="PROSITE-ProRule" id="PRU00076"/>
    </source>
</evidence>
<reference evidence="7" key="1">
    <citation type="submission" date="2025-08" db="UniProtKB">
        <authorList>
            <consortium name="Ensembl"/>
        </authorList>
    </citation>
    <scope>IDENTIFICATION</scope>
</reference>
<evidence type="ECO:0000256" key="2">
    <source>
        <dbReference type="ARBA" id="ARBA00022729"/>
    </source>
</evidence>
<dbReference type="Proteomes" id="UP000694388">
    <property type="component" value="Unplaced"/>
</dbReference>
<dbReference type="CDD" id="cd00054">
    <property type="entry name" value="EGF_CA"/>
    <property type="match status" value="1"/>
</dbReference>
<dbReference type="FunFam" id="2.10.25.10:FF:000038">
    <property type="entry name" value="Fibrillin 2"/>
    <property type="match status" value="1"/>
</dbReference>
<dbReference type="PROSITE" id="PS50026">
    <property type="entry name" value="EGF_3"/>
    <property type="match status" value="1"/>
</dbReference>
<dbReference type="Pfam" id="PF07645">
    <property type="entry name" value="EGF_CA"/>
    <property type="match status" value="1"/>
</dbReference>
<reference evidence="7" key="2">
    <citation type="submission" date="2025-09" db="UniProtKB">
        <authorList>
            <consortium name="Ensembl"/>
        </authorList>
    </citation>
    <scope>IDENTIFICATION</scope>
</reference>
<feature type="domain" description="EGF-like" evidence="6">
    <location>
        <begin position="63"/>
        <end position="98"/>
    </location>
</feature>
<evidence type="ECO:0000256" key="4">
    <source>
        <dbReference type="ARBA" id="ARBA00023157"/>
    </source>
</evidence>
<keyword evidence="2" id="KW-0732">Signal</keyword>
<dbReference type="Ensembl" id="ENSEBUT00000009602.1">
    <property type="protein sequence ID" value="ENSEBUP00000009084.1"/>
    <property type="gene ID" value="ENSEBUG00000005859.1"/>
</dbReference>
<dbReference type="PROSITE" id="PS00010">
    <property type="entry name" value="ASX_HYDROXYL"/>
    <property type="match status" value="1"/>
</dbReference>
<keyword evidence="4" id="KW-1015">Disulfide bond</keyword>
<keyword evidence="3" id="KW-0677">Repeat</keyword>
<dbReference type="SMART" id="SM00181">
    <property type="entry name" value="EGF"/>
    <property type="match status" value="1"/>
</dbReference>
<keyword evidence="1 5" id="KW-0245">EGF-like domain</keyword>
<dbReference type="SMART" id="SM00179">
    <property type="entry name" value="EGF_CA"/>
    <property type="match status" value="1"/>
</dbReference>
<dbReference type="AlphaFoldDB" id="A0A8C4Q2U0"/>
<sequence length="135" mass="14733">ASTRHACYIFLHHNAPHKVTPEELLKHFQCNTTEPANKLCVPQAGGASCECEQGNTAVNLTCDIDECAGNKHNCNENAICENTKASFTCSCKQGYTDEELKQNTAIVEGGCMSGIPTKNMYKSKFTSCKGIQLLR</sequence>
<name>A0A8C4Q2U0_EPTBU</name>
<evidence type="ECO:0000256" key="3">
    <source>
        <dbReference type="ARBA" id="ARBA00022737"/>
    </source>
</evidence>
<dbReference type="GO" id="GO:0005509">
    <property type="term" value="F:calcium ion binding"/>
    <property type="evidence" value="ECO:0007669"/>
    <property type="project" value="InterPro"/>
</dbReference>
<evidence type="ECO:0000313" key="7">
    <source>
        <dbReference type="Ensembl" id="ENSEBUP00000009084.1"/>
    </source>
</evidence>
<proteinExistence type="predicted"/>